<dbReference type="SUPFAM" id="SSF56524">
    <property type="entry name" value="Oxidoreductase molybdopterin-binding domain"/>
    <property type="match status" value="1"/>
</dbReference>
<evidence type="ECO:0000313" key="3">
    <source>
        <dbReference type="EMBL" id="AZV77474.1"/>
    </source>
</evidence>
<proteinExistence type="predicted"/>
<keyword evidence="1" id="KW-0732">Signal</keyword>
<dbReference type="Gene3D" id="3.90.420.10">
    <property type="entry name" value="Oxidoreductase, molybdopterin-binding domain"/>
    <property type="match status" value="1"/>
</dbReference>
<dbReference type="InterPro" id="IPR036374">
    <property type="entry name" value="OxRdtase_Mopterin-bd_sf"/>
</dbReference>
<dbReference type="Proteomes" id="UP000283063">
    <property type="component" value="Chromosome"/>
</dbReference>
<feature type="signal peptide" evidence="1">
    <location>
        <begin position="1"/>
        <end position="25"/>
    </location>
</feature>
<accession>A0A3T0N0C8</accession>
<dbReference type="RefSeq" id="WP_127748030.1">
    <property type="nucleotide sequence ID" value="NZ_CP033219.1"/>
</dbReference>
<protein>
    <submittedName>
        <fullName evidence="3">Oxidoreductase</fullName>
    </submittedName>
</protein>
<evidence type="ECO:0000256" key="1">
    <source>
        <dbReference type="SAM" id="SignalP"/>
    </source>
</evidence>
<evidence type="ECO:0000313" key="4">
    <source>
        <dbReference type="Proteomes" id="UP000283063"/>
    </source>
</evidence>
<dbReference type="InterPro" id="IPR000572">
    <property type="entry name" value="OxRdtase_Mopterin-bd_dom"/>
</dbReference>
<dbReference type="Pfam" id="PF00174">
    <property type="entry name" value="Oxidored_molyb"/>
    <property type="match status" value="1"/>
</dbReference>
<organism evidence="3 4">
    <name type="scientific">Parasedimentitalea marina</name>
    <dbReference type="NCBI Taxonomy" id="2483033"/>
    <lineage>
        <taxon>Bacteria</taxon>
        <taxon>Pseudomonadati</taxon>
        <taxon>Pseudomonadota</taxon>
        <taxon>Alphaproteobacteria</taxon>
        <taxon>Rhodobacterales</taxon>
        <taxon>Paracoccaceae</taxon>
        <taxon>Parasedimentitalea</taxon>
    </lineage>
</organism>
<keyword evidence="4" id="KW-1185">Reference proteome</keyword>
<reference evidence="3 4" key="1">
    <citation type="submission" date="2018-10" db="EMBL/GenBank/DDBJ databases">
        <title>Parasedimentitalea marina sp. nov., a psychrophilic bacterium isolated from deep seawater of the New Britain Trench.</title>
        <authorList>
            <person name="Cao J."/>
        </authorList>
    </citation>
    <scope>NUCLEOTIDE SEQUENCE [LARGE SCALE GENOMIC DNA]</scope>
    <source>
        <strain evidence="3 4">W43</strain>
    </source>
</reference>
<name>A0A3T0N0C8_9RHOB</name>
<dbReference type="EMBL" id="CP033219">
    <property type="protein sequence ID" value="AZV77474.1"/>
    <property type="molecule type" value="Genomic_DNA"/>
</dbReference>
<feature type="domain" description="Oxidoreductase molybdopterin-binding" evidence="2">
    <location>
        <begin position="66"/>
        <end position="141"/>
    </location>
</feature>
<feature type="chain" id="PRO_5019329027" evidence="1">
    <location>
        <begin position="26"/>
        <end position="168"/>
    </location>
</feature>
<sequence length="168" mass="18423">MTINGIYSIARTLFLAAIVATRVTAGTAETEAMPVLEVTGGQGPDQAFLLSVQDLQDIAVENIVTSTIWTQGVHEFSGVPLYTLLQHLDVKGTTIQAIALNDYAVAIPRSDARVGGPIVAFAIDGQPIPRREKGPLWIIYPFDQSPEFRTETIYSRSIWQLNRLNIVQ</sequence>
<dbReference type="KEGG" id="sedi:EBB79_05925"/>
<dbReference type="OrthoDB" id="9798763at2"/>
<dbReference type="AlphaFoldDB" id="A0A3T0N0C8"/>
<evidence type="ECO:0000259" key="2">
    <source>
        <dbReference type="Pfam" id="PF00174"/>
    </source>
</evidence>
<gene>
    <name evidence="3" type="ORF">EBB79_05925</name>
</gene>